<proteinExistence type="predicted"/>
<dbReference type="WBParaSite" id="JU765_v2.g7981.t1">
    <property type="protein sequence ID" value="JU765_v2.g7981.t1"/>
    <property type="gene ID" value="JU765_v2.g7981"/>
</dbReference>
<dbReference type="Proteomes" id="UP000887576">
    <property type="component" value="Unplaced"/>
</dbReference>
<protein>
    <submittedName>
        <fullName evidence="2">Uncharacterized protein</fullName>
    </submittedName>
</protein>
<sequence>MIIGNDNVFGVRSKCFSKAVGNYNIIGFFAVIGKDSEISGNCFIGPYGTYYDKKPMPKGLVIFNKNQRRIAEELTSISNRLQCETQKRQLMSFHRYLSPKVSAVARQ</sequence>
<accession>A0AC34RLP5</accession>
<organism evidence="1 2">
    <name type="scientific">Panagrolaimus sp. JU765</name>
    <dbReference type="NCBI Taxonomy" id="591449"/>
    <lineage>
        <taxon>Eukaryota</taxon>
        <taxon>Metazoa</taxon>
        <taxon>Ecdysozoa</taxon>
        <taxon>Nematoda</taxon>
        <taxon>Chromadorea</taxon>
        <taxon>Rhabditida</taxon>
        <taxon>Tylenchina</taxon>
        <taxon>Panagrolaimomorpha</taxon>
        <taxon>Panagrolaimoidea</taxon>
        <taxon>Panagrolaimidae</taxon>
        <taxon>Panagrolaimus</taxon>
    </lineage>
</organism>
<evidence type="ECO:0000313" key="2">
    <source>
        <dbReference type="WBParaSite" id="JU765_v2.g7981.t1"/>
    </source>
</evidence>
<evidence type="ECO:0000313" key="1">
    <source>
        <dbReference type="Proteomes" id="UP000887576"/>
    </source>
</evidence>
<reference evidence="2" key="1">
    <citation type="submission" date="2022-11" db="UniProtKB">
        <authorList>
            <consortium name="WormBaseParasite"/>
        </authorList>
    </citation>
    <scope>IDENTIFICATION</scope>
</reference>
<name>A0AC34RLP5_9BILA</name>